<dbReference type="GO" id="GO:0005634">
    <property type="term" value="C:nucleus"/>
    <property type="evidence" value="ECO:0007669"/>
    <property type="project" value="UniProtKB-SubCell"/>
</dbReference>
<dbReference type="Gene3D" id="3.40.50.150">
    <property type="entry name" value="Vaccinia Virus protein VP39"/>
    <property type="match status" value="1"/>
</dbReference>
<dbReference type="EMBL" id="KK100337">
    <property type="protein sequence ID" value="KIZ06728.1"/>
    <property type="molecule type" value="Genomic_DNA"/>
</dbReference>
<keyword evidence="9" id="KW-1185">Reference proteome</keyword>
<evidence type="ECO:0000313" key="8">
    <source>
        <dbReference type="EMBL" id="KIZ06728.1"/>
    </source>
</evidence>
<dbReference type="RefSeq" id="XP_013905747.1">
    <property type="nucleotide sequence ID" value="XM_014050293.1"/>
</dbReference>
<comment type="function">
    <text evidence="6">Histone methyltransferase that specifically trimethylates histone H3 to form H3K79me3. This methylation is required for telomere silencing and for the pachytene checkpoint during the meiotic cell cycle by allowing the recruitment of RAD9 to double strand breaks. Nucleosomes are preferred as substrate compared to free histone.</text>
</comment>
<reference evidence="8 9" key="1">
    <citation type="journal article" date="2013" name="BMC Genomics">
        <title>Reconstruction of the lipid metabolism for the microalga Monoraphidium neglectum from its genome sequence reveals characteristics suitable for biofuel production.</title>
        <authorList>
            <person name="Bogen C."/>
            <person name="Al-Dilaimi A."/>
            <person name="Albersmeier A."/>
            <person name="Wichmann J."/>
            <person name="Grundmann M."/>
            <person name="Rupp O."/>
            <person name="Lauersen K.J."/>
            <person name="Blifernez-Klassen O."/>
            <person name="Kalinowski J."/>
            <person name="Goesmann A."/>
            <person name="Mussgnug J.H."/>
            <person name="Kruse O."/>
        </authorList>
    </citation>
    <scope>NUCLEOTIDE SEQUENCE [LARGE SCALE GENOMIC DNA]</scope>
    <source>
        <strain evidence="8 9">SAG 48.87</strain>
    </source>
</reference>
<proteinExistence type="inferred from homology"/>
<name>A0A0D2K964_9CHLO</name>
<keyword evidence="6" id="KW-0539">Nucleus</keyword>
<comment type="subcellular location">
    <subcellularLocation>
        <location evidence="6">Nucleus</location>
    </subcellularLocation>
</comment>
<keyword evidence="6" id="KW-0489">Methyltransferase</keyword>
<gene>
    <name evidence="8" type="ORF">MNEG_1224</name>
</gene>
<evidence type="ECO:0000313" key="9">
    <source>
        <dbReference type="Proteomes" id="UP000054498"/>
    </source>
</evidence>
<dbReference type="OrthoDB" id="443402at2759"/>
<dbReference type="InterPro" id="IPR025789">
    <property type="entry name" value="DOT1_dom"/>
</dbReference>
<protein>
    <recommendedName>
        <fullName evidence="2 6">Histone-lysine N-methyltransferase, H3 lysine-79 specific</fullName>
        <ecNumber evidence="1 6">2.1.1.360</ecNumber>
    </recommendedName>
    <alternativeName>
        <fullName evidence="4 6">Histone H3-K79 methyltransferase</fullName>
    </alternativeName>
</protein>
<evidence type="ECO:0000259" key="7">
    <source>
        <dbReference type="PROSITE" id="PS51569"/>
    </source>
</evidence>
<evidence type="ECO:0000256" key="2">
    <source>
        <dbReference type="ARBA" id="ARBA00020987"/>
    </source>
</evidence>
<dbReference type="InterPro" id="IPR030445">
    <property type="entry name" value="H3-K79_meTrfase"/>
</dbReference>
<dbReference type="SUPFAM" id="SSF53335">
    <property type="entry name" value="S-adenosyl-L-methionine-dependent methyltransferases"/>
    <property type="match status" value="1"/>
</dbReference>
<comment type="similarity">
    <text evidence="6">Belongs to the class I-like SAM-binding methyltransferase superfamily. DOT1 family.</text>
</comment>
<dbReference type="PANTHER" id="PTHR21451">
    <property type="entry name" value="HISTONE H3 METHYLTRANSFERASE"/>
    <property type="match status" value="1"/>
</dbReference>
<evidence type="ECO:0000256" key="6">
    <source>
        <dbReference type="RuleBase" id="RU271113"/>
    </source>
</evidence>
<evidence type="ECO:0000256" key="5">
    <source>
        <dbReference type="ARBA" id="ARBA00047770"/>
    </source>
</evidence>
<evidence type="ECO:0000256" key="1">
    <source>
        <dbReference type="ARBA" id="ARBA00012190"/>
    </source>
</evidence>
<dbReference type="AlphaFoldDB" id="A0A0D2K964"/>
<evidence type="ECO:0000256" key="4">
    <source>
        <dbReference type="ARBA" id="ARBA00029821"/>
    </source>
</evidence>
<organism evidence="8 9">
    <name type="scientific">Monoraphidium neglectum</name>
    <dbReference type="NCBI Taxonomy" id="145388"/>
    <lineage>
        <taxon>Eukaryota</taxon>
        <taxon>Viridiplantae</taxon>
        <taxon>Chlorophyta</taxon>
        <taxon>core chlorophytes</taxon>
        <taxon>Chlorophyceae</taxon>
        <taxon>CS clade</taxon>
        <taxon>Sphaeropleales</taxon>
        <taxon>Selenastraceae</taxon>
        <taxon>Monoraphidium</taxon>
    </lineage>
</organism>
<dbReference type="Proteomes" id="UP000054498">
    <property type="component" value="Unassembled WGS sequence"/>
</dbReference>
<comment type="catalytic activity">
    <reaction evidence="5 6">
        <text>L-lysyl(79)-[histone H3] + 3 S-adenosyl-L-methionine = N(6),N(6),N(6)-trimethyl-L-lysyl(79)-[histone H3] + 3 S-adenosyl-L-homocysteine + 3 H(+)</text>
        <dbReference type="Rhea" id="RHEA:60328"/>
        <dbReference type="Rhea" id="RHEA-COMP:15549"/>
        <dbReference type="Rhea" id="RHEA-COMP:15552"/>
        <dbReference type="ChEBI" id="CHEBI:15378"/>
        <dbReference type="ChEBI" id="CHEBI:29969"/>
        <dbReference type="ChEBI" id="CHEBI:57856"/>
        <dbReference type="ChEBI" id="CHEBI:59789"/>
        <dbReference type="ChEBI" id="CHEBI:61961"/>
        <dbReference type="EC" id="2.1.1.360"/>
    </reaction>
</comment>
<dbReference type="GO" id="GO:0140956">
    <property type="term" value="F:histone H3K79 trimethyltransferase activity"/>
    <property type="evidence" value="ECO:0007669"/>
    <property type="project" value="UniProtKB-EC"/>
</dbReference>
<dbReference type="STRING" id="145388.A0A0D2K964"/>
<dbReference type="GO" id="GO:0051726">
    <property type="term" value="P:regulation of cell cycle"/>
    <property type="evidence" value="ECO:0007669"/>
    <property type="project" value="InterPro"/>
</dbReference>
<keyword evidence="6" id="KW-0949">S-adenosyl-L-methionine</keyword>
<feature type="domain" description="DOT1" evidence="7">
    <location>
        <begin position="1"/>
        <end position="238"/>
    </location>
</feature>
<dbReference type="EC" id="2.1.1.360" evidence="1 6"/>
<dbReference type="PANTHER" id="PTHR21451:SF19">
    <property type="entry name" value="ACTIVATED IN BLOCKED UNFOLDED PROTEIN RESPONSE"/>
    <property type="match status" value="1"/>
</dbReference>
<dbReference type="Pfam" id="PF08123">
    <property type="entry name" value="DOT1"/>
    <property type="match status" value="1"/>
</dbReference>
<sequence>MNSSSPVAAFGSTTQHAHLKKEVFFSKGGWLIPARERALIDSISSGAATYGEVMPAGILRLLEMLSLDGSSTFCDLGSGIGRVALSAAMHSRAAGVVGLELSDSRLEQAEAAAEVLSGLGVPLRPTRFVSANLATCDLEAVAGATHYFMCSTAFGAALCRSLAERLSRCPSLQVLVTSRPLPPQPYLLKVGQIDGVEYSWIANGLAHVYVKSWASAPPAVLARFLCRDGVCWAPPAGPAEGAWRRGFVFGDDLLAVAPAAGQ</sequence>
<accession>A0A0D2K964</accession>
<dbReference type="InterPro" id="IPR029063">
    <property type="entry name" value="SAM-dependent_MTases_sf"/>
</dbReference>
<keyword evidence="3 6" id="KW-0156">Chromatin regulator</keyword>
<evidence type="ECO:0000256" key="3">
    <source>
        <dbReference type="ARBA" id="ARBA00022853"/>
    </source>
</evidence>
<dbReference type="GO" id="GO:0032259">
    <property type="term" value="P:methylation"/>
    <property type="evidence" value="ECO:0007669"/>
    <property type="project" value="UniProtKB-KW"/>
</dbReference>
<keyword evidence="6" id="KW-0808">Transferase</keyword>
<comment type="miscellaneous">
    <text evidence="6">In contrast to other lysine histone methyltransferases, it does not contain a SET domain, suggesting the existence of another mechanism for methylation of lysine residues of histones.</text>
</comment>
<dbReference type="GeneID" id="25729582"/>
<dbReference type="KEGG" id="mng:MNEG_1224"/>
<dbReference type="PROSITE" id="PS51569">
    <property type="entry name" value="DOT1"/>
    <property type="match status" value="1"/>
</dbReference>